<evidence type="ECO:0000256" key="3">
    <source>
        <dbReference type="ARBA" id="ARBA00022578"/>
    </source>
</evidence>
<keyword evidence="8" id="KW-0540">Nuclease</keyword>
<evidence type="ECO:0000313" key="9">
    <source>
        <dbReference type="Proteomes" id="UP001597052"/>
    </source>
</evidence>
<keyword evidence="3" id="KW-0815">Transposition</keyword>
<dbReference type="NCBIfam" id="NF040570">
    <property type="entry name" value="guided_TnpB"/>
    <property type="match status" value="1"/>
</dbReference>
<comment type="similarity">
    <text evidence="2">In the N-terminal section; belongs to the transposase 2 family.</text>
</comment>
<dbReference type="GO" id="GO:0003677">
    <property type="term" value="F:DNA binding"/>
    <property type="evidence" value="ECO:0007669"/>
    <property type="project" value="UniProtKB-KW"/>
</dbReference>
<proteinExistence type="inferred from homology"/>
<evidence type="ECO:0000256" key="2">
    <source>
        <dbReference type="ARBA" id="ARBA00011044"/>
    </source>
</evidence>
<evidence type="ECO:0000256" key="1">
    <source>
        <dbReference type="ARBA" id="ARBA00008761"/>
    </source>
</evidence>
<dbReference type="PANTHER" id="PTHR30405">
    <property type="entry name" value="TRANSPOSASE"/>
    <property type="match status" value="1"/>
</dbReference>
<sequence length="426" mass="48227">MVNRVVTRTYTASIRNQSQVSDDLDLLGFAASKLWNVGRWTVDRIWSEIGYISSHNELTAYLKNHERYDDLHSQSSQRVLQELAEAFGGWYGKRRNGDMRANPPGYRKRGDNHPRSTITFKAAGFKFDTKHDQVRLSKGSNLKEYWSDFILCEYQTRPDVDLSEVESAQQVRAVWTGYEWELHFVCKVEVETSDSPGDKTVGIDLGINNFAALAYEGGHAELYPLNCLKQDDYYFSKEIARCDDSLSEQATRLNHKKSARRTHYFHTLSKHIVERCVEKGIGTIAVGDLSGIREDDQTKESKDWGKHGNLDLHSWAFDRFTDLLEYKAEMEGIEVKEVSERDTSKTCSCCGQTRDANRVERGLYVCDGCGMVANADVNGAENIRQKVTPSLTCDGGDRSTGWLAQPSTFLFDTETGAFAPQEQVTS</sequence>
<dbReference type="InterPro" id="IPR001959">
    <property type="entry name" value="Transposase"/>
</dbReference>
<dbReference type="NCBIfam" id="TIGR01766">
    <property type="entry name" value="IS200/IS605 family accessory protein TnpB-like domain"/>
    <property type="match status" value="1"/>
</dbReference>
<dbReference type="InterPro" id="IPR051399">
    <property type="entry name" value="RNA-guided_DNA_endo/Transpos"/>
</dbReference>
<dbReference type="RefSeq" id="WP_256397918.1">
    <property type="nucleotide sequence ID" value="NZ_JANHDJ010000018.1"/>
</dbReference>
<evidence type="ECO:0000259" key="6">
    <source>
        <dbReference type="Pfam" id="PF01385"/>
    </source>
</evidence>
<dbReference type="PANTHER" id="PTHR30405:SF11">
    <property type="entry name" value="RNA-GUIDED DNA ENDONUCLEASE RV2885C-RELATED"/>
    <property type="match status" value="1"/>
</dbReference>
<feature type="domain" description="Probable transposase IS891/IS1136/IS1341" evidence="6">
    <location>
        <begin position="183"/>
        <end position="292"/>
    </location>
</feature>
<comment type="similarity">
    <text evidence="1">In the C-terminal section; belongs to the transposase 35 family.</text>
</comment>
<organism evidence="8 9">
    <name type="scientific">Halohasta litorea</name>
    <dbReference type="NCBI Taxonomy" id="869891"/>
    <lineage>
        <taxon>Archaea</taxon>
        <taxon>Methanobacteriati</taxon>
        <taxon>Methanobacteriota</taxon>
        <taxon>Stenosarchaea group</taxon>
        <taxon>Halobacteria</taxon>
        <taxon>Halobacteriales</taxon>
        <taxon>Haloferacaceae</taxon>
        <taxon>Halohasta</taxon>
    </lineage>
</organism>
<dbReference type="GO" id="GO:0004519">
    <property type="term" value="F:endonuclease activity"/>
    <property type="evidence" value="ECO:0007669"/>
    <property type="project" value="UniProtKB-KW"/>
</dbReference>
<dbReference type="Proteomes" id="UP001597052">
    <property type="component" value="Unassembled WGS sequence"/>
</dbReference>
<keyword evidence="5" id="KW-0233">DNA recombination</keyword>
<dbReference type="Pfam" id="PF07282">
    <property type="entry name" value="Cas12f1-like_TNB"/>
    <property type="match status" value="1"/>
</dbReference>
<reference evidence="8 9" key="1">
    <citation type="journal article" date="2019" name="Int. J. Syst. Evol. Microbiol.">
        <title>The Global Catalogue of Microorganisms (GCM) 10K type strain sequencing project: providing services to taxonomists for standard genome sequencing and annotation.</title>
        <authorList>
            <consortium name="The Broad Institute Genomics Platform"/>
            <consortium name="The Broad Institute Genome Sequencing Center for Infectious Disease"/>
            <person name="Wu L."/>
            <person name="Ma J."/>
        </authorList>
    </citation>
    <scope>NUCLEOTIDE SEQUENCE [LARGE SCALE GENOMIC DNA]</scope>
    <source>
        <strain evidence="8 9">CGMCC 1.10593</strain>
    </source>
</reference>
<gene>
    <name evidence="8" type="ORF">ACFSBW_19245</name>
</gene>
<evidence type="ECO:0000256" key="4">
    <source>
        <dbReference type="ARBA" id="ARBA00023125"/>
    </source>
</evidence>
<comment type="caution">
    <text evidence="8">The sequence shown here is derived from an EMBL/GenBank/DDBJ whole genome shotgun (WGS) entry which is preliminary data.</text>
</comment>
<dbReference type="EMBL" id="JBHUDM010000016">
    <property type="protein sequence ID" value="MFD1643978.1"/>
    <property type="molecule type" value="Genomic_DNA"/>
</dbReference>
<evidence type="ECO:0000256" key="5">
    <source>
        <dbReference type="ARBA" id="ARBA00023172"/>
    </source>
</evidence>
<dbReference type="AlphaFoldDB" id="A0ABD6DD42"/>
<name>A0ABD6DD42_9EURY</name>
<dbReference type="GO" id="GO:0032196">
    <property type="term" value="P:transposition"/>
    <property type="evidence" value="ECO:0007669"/>
    <property type="project" value="UniProtKB-KW"/>
</dbReference>
<keyword evidence="4" id="KW-0238">DNA-binding</keyword>
<evidence type="ECO:0000313" key="8">
    <source>
        <dbReference type="EMBL" id="MFD1643978.1"/>
    </source>
</evidence>
<dbReference type="Pfam" id="PF01385">
    <property type="entry name" value="OrfB_IS605"/>
    <property type="match status" value="1"/>
</dbReference>
<evidence type="ECO:0000259" key="7">
    <source>
        <dbReference type="Pfam" id="PF07282"/>
    </source>
</evidence>
<protein>
    <submittedName>
        <fullName evidence="8">RNA-guided endonuclease InsQ/TnpB family protein</fullName>
    </submittedName>
</protein>
<dbReference type="InterPro" id="IPR010095">
    <property type="entry name" value="Cas12f1-like_TNB"/>
</dbReference>
<keyword evidence="9" id="KW-1185">Reference proteome</keyword>
<accession>A0ABD6DD42</accession>
<dbReference type="GO" id="GO:0006310">
    <property type="term" value="P:DNA recombination"/>
    <property type="evidence" value="ECO:0007669"/>
    <property type="project" value="UniProtKB-KW"/>
</dbReference>
<keyword evidence="8" id="KW-0255">Endonuclease</keyword>
<feature type="domain" description="Cas12f1-like TNB" evidence="7">
    <location>
        <begin position="317"/>
        <end position="383"/>
    </location>
</feature>
<keyword evidence="8" id="KW-0378">Hydrolase</keyword>